<dbReference type="AlphaFoldDB" id="A0A0N9U9U7"/>
<dbReference type="GO" id="GO:0006950">
    <property type="term" value="P:response to stress"/>
    <property type="evidence" value="ECO:0007669"/>
    <property type="project" value="TreeGrafter"/>
</dbReference>
<dbReference type="PATRIC" id="fig|33050.5.peg.1188"/>
<dbReference type="InterPro" id="IPR036390">
    <property type="entry name" value="WH_DNA-bd_sf"/>
</dbReference>
<dbReference type="InterPro" id="IPR036388">
    <property type="entry name" value="WH-like_DNA-bd_sf"/>
</dbReference>
<dbReference type="Gene3D" id="1.10.10.10">
    <property type="entry name" value="Winged helix-like DNA-binding domain superfamily/Winged helix DNA-binding domain"/>
    <property type="match status" value="1"/>
</dbReference>
<evidence type="ECO:0000313" key="3">
    <source>
        <dbReference type="Proteomes" id="UP000058074"/>
    </source>
</evidence>
<dbReference type="Proteomes" id="UP000058074">
    <property type="component" value="Chromosome"/>
</dbReference>
<dbReference type="PROSITE" id="PS50995">
    <property type="entry name" value="HTH_MARR_2"/>
    <property type="match status" value="1"/>
</dbReference>
<accession>A0A0N9U9U7</accession>
<dbReference type="SUPFAM" id="SSF46785">
    <property type="entry name" value="Winged helix' DNA-binding domain"/>
    <property type="match status" value="1"/>
</dbReference>
<dbReference type="PANTHER" id="PTHR33164">
    <property type="entry name" value="TRANSCRIPTIONAL REGULATOR, MARR FAMILY"/>
    <property type="match status" value="1"/>
</dbReference>
<name>A0A0N9U9U7_SPHMC</name>
<feature type="domain" description="HTH marR-type" evidence="1">
    <location>
        <begin position="6"/>
        <end position="138"/>
    </location>
</feature>
<dbReference type="SMART" id="SM00347">
    <property type="entry name" value="HTH_MARR"/>
    <property type="match status" value="1"/>
</dbReference>
<evidence type="ECO:0000313" key="2">
    <source>
        <dbReference type="EMBL" id="ALH79877.1"/>
    </source>
</evidence>
<dbReference type="InterPro" id="IPR000835">
    <property type="entry name" value="HTH_MarR-typ"/>
</dbReference>
<dbReference type="GO" id="GO:0003700">
    <property type="term" value="F:DNA-binding transcription factor activity"/>
    <property type="evidence" value="ECO:0007669"/>
    <property type="project" value="InterPro"/>
</dbReference>
<reference evidence="2 3" key="1">
    <citation type="journal article" date="2015" name="Genome Announc.">
        <title>Complete Genome Sequence of Polypropylene Glycol- and Polyethylene Glycol-Degrading Sphingopyxis macrogoltabida Strain EY-1.</title>
        <authorList>
            <person name="Ohtsubo Y."/>
            <person name="Nagata Y."/>
            <person name="Numata M."/>
            <person name="Tsuchikane K."/>
            <person name="Hosoyama A."/>
            <person name="Yamazoe A."/>
            <person name="Tsuda M."/>
            <person name="Fujita N."/>
            <person name="Kawai F."/>
        </authorList>
    </citation>
    <scope>NUCLEOTIDE SEQUENCE [LARGE SCALE GENOMIC DNA]</scope>
    <source>
        <strain evidence="2 3">EY-1</strain>
    </source>
</reference>
<dbReference type="PANTHER" id="PTHR33164:SF89">
    <property type="entry name" value="MARR FAMILY REGULATORY PROTEIN"/>
    <property type="match status" value="1"/>
</dbReference>
<dbReference type="Pfam" id="PF12802">
    <property type="entry name" value="MarR_2"/>
    <property type="match status" value="1"/>
</dbReference>
<gene>
    <name evidence="2" type="ORF">AN936_05705</name>
</gene>
<organism evidence="2 3">
    <name type="scientific">Sphingopyxis macrogoltabida</name>
    <name type="common">Sphingomonas macrogoltabidus</name>
    <dbReference type="NCBI Taxonomy" id="33050"/>
    <lineage>
        <taxon>Bacteria</taxon>
        <taxon>Pseudomonadati</taxon>
        <taxon>Pseudomonadota</taxon>
        <taxon>Alphaproteobacteria</taxon>
        <taxon>Sphingomonadales</taxon>
        <taxon>Sphingomonadaceae</taxon>
        <taxon>Sphingopyxis</taxon>
    </lineage>
</organism>
<evidence type="ECO:0000259" key="1">
    <source>
        <dbReference type="PROSITE" id="PS50995"/>
    </source>
</evidence>
<dbReference type="EMBL" id="CP012700">
    <property type="protein sequence ID" value="ALH79877.1"/>
    <property type="molecule type" value="Genomic_DNA"/>
</dbReference>
<proteinExistence type="predicted"/>
<protein>
    <submittedName>
        <fullName evidence="2">MarR family transcriptional regulator</fullName>
    </submittedName>
</protein>
<sequence length="165" mass="17699">MESEIANATLKALRRILRATEGGSRKLAVATGLTPSQMLVLREIDAHAEGTPSALAKQLQFSQATITAIVDRLVALDLAVRTRNDRDKRQILLSATAEGRRRVAEAPDMLQGIFIDRFAALPPWEQAMILASTERLVALLDAGEMDAAPLLDSGAIDRTGGADLA</sequence>
<dbReference type="InterPro" id="IPR039422">
    <property type="entry name" value="MarR/SlyA-like"/>
</dbReference>
<dbReference type="KEGG" id="smag:AN936_05705"/>